<comment type="caution">
    <text evidence="2">The sequence shown here is derived from an EMBL/GenBank/DDBJ whole genome shotgun (WGS) entry which is preliminary data.</text>
</comment>
<evidence type="ECO:0000313" key="3">
    <source>
        <dbReference type="Proteomes" id="UP000266841"/>
    </source>
</evidence>
<evidence type="ECO:0008006" key="4">
    <source>
        <dbReference type="Google" id="ProtNLM"/>
    </source>
</evidence>
<feature type="compositionally biased region" description="Basic and acidic residues" evidence="1">
    <location>
        <begin position="200"/>
        <end position="233"/>
    </location>
</feature>
<keyword evidence="3" id="KW-1185">Reference proteome</keyword>
<gene>
    <name evidence="2" type="ORF">THAOC_19121</name>
</gene>
<protein>
    <recommendedName>
        <fullName evidence="4">THIF-type NAD/FAD binding fold domain-containing protein</fullName>
    </recommendedName>
</protein>
<reference evidence="2 3" key="1">
    <citation type="journal article" date="2012" name="Genome Biol.">
        <title>Genome and low-iron response of an oceanic diatom adapted to chronic iron limitation.</title>
        <authorList>
            <person name="Lommer M."/>
            <person name="Specht M."/>
            <person name="Roy A.S."/>
            <person name="Kraemer L."/>
            <person name="Andreson R."/>
            <person name="Gutowska M.A."/>
            <person name="Wolf J."/>
            <person name="Bergner S.V."/>
            <person name="Schilhabel M.B."/>
            <person name="Klostermeier U.C."/>
            <person name="Beiko R.G."/>
            <person name="Rosenstiel P."/>
            <person name="Hippler M."/>
            <person name="Laroche J."/>
        </authorList>
    </citation>
    <scope>NUCLEOTIDE SEQUENCE [LARGE SCALE GENOMIC DNA]</scope>
    <source>
        <strain evidence="2 3">CCMP1005</strain>
    </source>
</reference>
<proteinExistence type="predicted"/>
<organism evidence="2 3">
    <name type="scientific">Thalassiosira oceanica</name>
    <name type="common">Marine diatom</name>
    <dbReference type="NCBI Taxonomy" id="159749"/>
    <lineage>
        <taxon>Eukaryota</taxon>
        <taxon>Sar</taxon>
        <taxon>Stramenopiles</taxon>
        <taxon>Ochrophyta</taxon>
        <taxon>Bacillariophyta</taxon>
        <taxon>Coscinodiscophyceae</taxon>
        <taxon>Thalassiosirophycidae</taxon>
        <taxon>Thalassiosirales</taxon>
        <taxon>Thalassiosiraceae</taxon>
        <taxon>Thalassiosira</taxon>
    </lineage>
</organism>
<dbReference type="Proteomes" id="UP000266841">
    <property type="component" value="Unassembled WGS sequence"/>
</dbReference>
<feature type="region of interest" description="Disordered" evidence="1">
    <location>
        <begin position="49"/>
        <end position="85"/>
    </location>
</feature>
<accession>K0SHM1</accession>
<evidence type="ECO:0000313" key="2">
    <source>
        <dbReference type="EMBL" id="EJK60506.1"/>
    </source>
</evidence>
<feature type="compositionally biased region" description="Basic and acidic residues" evidence="1">
    <location>
        <begin position="111"/>
        <end position="123"/>
    </location>
</feature>
<dbReference type="EMBL" id="AGNL01020990">
    <property type="protein sequence ID" value="EJK60506.1"/>
    <property type="molecule type" value="Genomic_DNA"/>
</dbReference>
<evidence type="ECO:0000256" key="1">
    <source>
        <dbReference type="SAM" id="MobiDB-lite"/>
    </source>
</evidence>
<feature type="region of interest" description="Disordered" evidence="1">
    <location>
        <begin position="200"/>
        <end position="261"/>
    </location>
</feature>
<feature type="non-terminal residue" evidence="2">
    <location>
        <position position="292"/>
    </location>
</feature>
<feature type="compositionally biased region" description="Basic and acidic residues" evidence="1">
    <location>
        <begin position="136"/>
        <end position="147"/>
    </location>
</feature>
<feature type="compositionally biased region" description="Gly residues" evidence="1">
    <location>
        <begin position="148"/>
        <end position="161"/>
    </location>
</feature>
<feature type="compositionally biased region" description="Basic and acidic residues" evidence="1">
    <location>
        <begin position="55"/>
        <end position="68"/>
    </location>
</feature>
<sequence length="292" mass="31117">MVPPLPGAGKEATYLPHHGNVCDNSKFNVPYVKSFDLVLNALDNVAARGHGRVPRPGDRHRPAQRDGVLRVPGQAGPEGVPHLHDQEHAQPAGALHRLGEGDVQALLRPEGRGQHAFRGRGEPEGGLGGGRRRKKAEAEGGDDKGGDNGEGGGESGNGGERTNGAAAGGEKSTYMDAVTRLRDLMSIGVGRRREAVERGRLLRPVRRPDRPVGPLRRRDTEADRHGPVQDGRPRARPGGGVRPRILRRRGGAAPEREGGVPAHRRLERVRLRRGAGLVLRRGGVLDVAAAPG</sequence>
<feature type="region of interest" description="Disordered" evidence="1">
    <location>
        <begin position="111"/>
        <end position="171"/>
    </location>
</feature>
<dbReference type="OrthoDB" id="10255449at2759"/>
<dbReference type="AlphaFoldDB" id="K0SHM1"/>
<name>K0SHM1_THAOC</name>